<accession>A0A2H1VT79</accession>
<organism evidence="1">
    <name type="scientific">Spodoptera frugiperda</name>
    <name type="common">Fall armyworm</name>
    <dbReference type="NCBI Taxonomy" id="7108"/>
    <lineage>
        <taxon>Eukaryota</taxon>
        <taxon>Metazoa</taxon>
        <taxon>Ecdysozoa</taxon>
        <taxon>Arthropoda</taxon>
        <taxon>Hexapoda</taxon>
        <taxon>Insecta</taxon>
        <taxon>Pterygota</taxon>
        <taxon>Neoptera</taxon>
        <taxon>Endopterygota</taxon>
        <taxon>Lepidoptera</taxon>
        <taxon>Glossata</taxon>
        <taxon>Ditrysia</taxon>
        <taxon>Noctuoidea</taxon>
        <taxon>Noctuidae</taxon>
        <taxon>Amphipyrinae</taxon>
        <taxon>Spodoptera</taxon>
    </lineage>
</organism>
<gene>
    <name evidence="1" type="ORF">SFRICE_003212</name>
</gene>
<sequence length="127" mass="14593">MKTLSPSRPPHYNFLLYHGCVYKHTSTHTHDTQIRNNNLWITQRVASCEYRTRYTLLGSRNIYNINVGSHTRIFSCVVGTFTNMKFHIYMTPRPETTICESHKVLLQALIETATRSTIASCPDIAST</sequence>
<protein>
    <submittedName>
        <fullName evidence="1">SFRICE_003212</fullName>
    </submittedName>
</protein>
<name>A0A2H1VT79_SPOFR</name>
<reference evidence="1" key="1">
    <citation type="submission" date="2016-07" db="EMBL/GenBank/DDBJ databases">
        <authorList>
            <person name="Bretaudeau A."/>
        </authorList>
    </citation>
    <scope>NUCLEOTIDE SEQUENCE</scope>
    <source>
        <strain evidence="1">Rice</strain>
        <tissue evidence="1">Whole body</tissue>
    </source>
</reference>
<dbReference type="EMBL" id="ODYU01004307">
    <property type="protein sequence ID" value="SOQ44033.1"/>
    <property type="molecule type" value="Genomic_DNA"/>
</dbReference>
<dbReference type="AlphaFoldDB" id="A0A2H1VT79"/>
<evidence type="ECO:0000313" key="1">
    <source>
        <dbReference type="EMBL" id="SOQ44033.1"/>
    </source>
</evidence>
<proteinExistence type="predicted"/>